<keyword evidence="2" id="KW-1185">Reference proteome</keyword>
<evidence type="ECO:0000313" key="2">
    <source>
        <dbReference type="Proteomes" id="UP000639516"/>
    </source>
</evidence>
<dbReference type="EMBL" id="JAATTO010000014">
    <property type="protein sequence ID" value="MBC9978838.1"/>
    <property type="molecule type" value="Genomic_DNA"/>
</dbReference>
<sequence length="174" mass="18479">MSYYFEVFAPQPRSITMDVTAAGGITGTGWLSAAGDLARSQLTIDPIQTSTAGGYTLVLGKYLSNGLFSTVDFNTSWSTTNQKFTVSTNKIYTVTLTAFVAADVYNGASASMTAFVDPTFNIDASNTDADQLQLVFSPNIGAVPELSTWAMMILGFCGLGFLAHSRHDGRTLAA</sequence>
<protein>
    <recommendedName>
        <fullName evidence="3">IPTL-CTERM sorting domain-containing protein</fullName>
    </recommendedName>
</protein>
<evidence type="ECO:0000313" key="1">
    <source>
        <dbReference type="EMBL" id="MBC9978838.1"/>
    </source>
</evidence>
<accession>A0ABR7U5G9</accession>
<proteinExistence type="predicted"/>
<comment type="caution">
    <text evidence="1">The sequence shown here is derived from an EMBL/GenBank/DDBJ whole genome shotgun (WGS) entry which is preliminary data.</text>
</comment>
<dbReference type="Proteomes" id="UP000639516">
    <property type="component" value="Unassembled WGS sequence"/>
</dbReference>
<gene>
    <name evidence="1" type="ORF">HA482_11515</name>
</gene>
<organism evidence="1 2">
    <name type="scientific">Bradyrhizobium campsiandrae</name>
    <dbReference type="NCBI Taxonomy" id="1729892"/>
    <lineage>
        <taxon>Bacteria</taxon>
        <taxon>Pseudomonadati</taxon>
        <taxon>Pseudomonadota</taxon>
        <taxon>Alphaproteobacteria</taxon>
        <taxon>Hyphomicrobiales</taxon>
        <taxon>Nitrobacteraceae</taxon>
        <taxon>Bradyrhizobium</taxon>
    </lineage>
</organism>
<evidence type="ECO:0008006" key="3">
    <source>
        <dbReference type="Google" id="ProtNLM"/>
    </source>
</evidence>
<name>A0ABR7U5G9_9BRAD</name>
<reference evidence="1 2" key="1">
    <citation type="journal article" date="2020" name="Arch. Microbiol.">
        <title>Bradyrhizobium campsiandrae sp. nov., a nitrogen-fixing bacterial strain isolated from a native leguminous tree from the Amazon adapted to flooded conditions.</title>
        <authorList>
            <person name="Cabral Michel D."/>
            <person name="Martins da Costa E."/>
            <person name="Azarias Guimaraes A."/>
            <person name="Soares de Carvalho T."/>
            <person name="Santos de Castro Caputo P."/>
            <person name="Willems A."/>
            <person name="de Souza Moreira F.M."/>
        </authorList>
    </citation>
    <scope>NUCLEOTIDE SEQUENCE [LARGE SCALE GENOMIC DNA]</scope>
    <source>
        <strain evidence="2">INPA 384B</strain>
    </source>
</reference>